<feature type="signal peptide" evidence="1">
    <location>
        <begin position="1"/>
        <end position="22"/>
    </location>
</feature>
<dbReference type="Proteomes" id="UP000315868">
    <property type="component" value="Unassembled WGS sequence"/>
</dbReference>
<reference evidence="2 3" key="1">
    <citation type="submission" date="2019-01" db="EMBL/GenBank/DDBJ databases">
        <title>Coherence of Microcystis species and biogeography revealed through population genomics.</title>
        <authorList>
            <person name="Perez-Carrascal O.M."/>
            <person name="Terrat Y."/>
            <person name="Giani A."/>
            <person name="Fortin N."/>
            <person name="Tromas N."/>
            <person name="Shapiro B.J."/>
        </authorList>
    </citation>
    <scope>NUCLEOTIDE SEQUENCE [LARGE SCALE GENOMIC DNA]</scope>
    <source>
        <strain evidence="2">Mf_QC_C_20070823_S10D</strain>
    </source>
</reference>
<evidence type="ECO:0000256" key="1">
    <source>
        <dbReference type="SAM" id="SignalP"/>
    </source>
</evidence>
<name>A0A552KM08_9CHRO</name>
<dbReference type="AlphaFoldDB" id="A0A552KM08"/>
<proteinExistence type="predicted"/>
<keyword evidence="1" id="KW-0732">Signal</keyword>
<evidence type="ECO:0000313" key="3">
    <source>
        <dbReference type="Proteomes" id="UP000315868"/>
    </source>
</evidence>
<dbReference type="EMBL" id="SFAM01000152">
    <property type="protein sequence ID" value="TRV08997.1"/>
    <property type="molecule type" value="Genomic_DNA"/>
</dbReference>
<dbReference type="PROSITE" id="PS51257">
    <property type="entry name" value="PROKAR_LIPOPROTEIN"/>
    <property type="match status" value="1"/>
</dbReference>
<organism evidence="2 3">
    <name type="scientific">Microcystis flos-aquae Mf_QC_C_20070823_S10D</name>
    <dbReference type="NCBI Taxonomy" id="2486236"/>
    <lineage>
        <taxon>Bacteria</taxon>
        <taxon>Bacillati</taxon>
        <taxon>Cyanobacteriota</taxon>
        <taxon>Cyanophyceae</taxon>
        <taxon>Oscillatoriophycideae</taxon>
        <taxon>Chroococcales</taxon>
        <taxon>Microcystaceae</taxon>
        <taxon>Microcystis</taxon>
    </lineage>
</organism>
<accession>A0A552KM08</accession>
<protein>
    <recommendedName>
        <fullName evidence="4">VWA domain-containing protein</fullName>
    </recommendedName>
</protein>
<comment type="caution">
    <text evidence="2">The sequence shown here is derived from an EMBL/GenBank/DDBJ whole genome shotgun (WGS) entry which is preliminary data.</text>
</comment>
<evidence type="ECO:0008006" key="4">
    <source>
        <dbReference type="Google" id="ProtNLM"/>
    </source>
</evidence>
<feature type="chain" id="PRO_5021920055" description="VWA domain-containing protein" evidence="1">
    <location>
        <begin position="23"/>
        <end position="460"/>
    </location>
</feature>
<sequence>MVRARWLVITIVTCLGIVSCNTAEKPFSCVPTPIEKTDTRSTPLGISIQVDGSSSMLGYVSDAGSLYVQTLKLLDETLSLVSKTPVQYYRSGNALTRSDFRKAQLPTFYNGTDFPDVSAPIQNLIVEPGTKNSLQVIVTDLDQASGDVTLLTRKIQETYLNSKHPEYAVAIWAIQSEFEGTVYVQEQNRIKKFPFPNEKSSNKFRPFYVVFIGRHNDITQYFASLQERQENILANSKIAIFSPNHLVKEPFLLDREIEEKPAEEKAVLGEWNLSLNGFRVQAKDQNNQLWKIPQTSTDAIEISDSVSLDTSEHTVAIDVRSIEPLQSIEVPNKFSNTFQNSKEVLKDDSNLQKAIKISKWNLDSPAGQAPRKLNFVTTIHPDKFPEPGIYLFTIDLVAKNLQEQPWWEEWNWQIGRDNQQDGSKTNNLLPFLRGLKTITANLMAENPPKIGRFCYAIEKN</sequence>
<evidence type="ECO:0000313" key="2">
    <source>
        <dbReference type="EMBL" id="TRV08997.1"/>
    </source>
</evidence>
<gene>
    <name evidence="2" type="ORF">EWV45_16660</name>
</gene>